<evidence type="ECO:0000313" key="1">
    <source>
        <dbReference type="EMBL" id="QHU06970.1"/>
    </source>
</evidence>
<accession>A0A6C0JQL2</accession>
<dbReference type="AlphaFoldDB" id="A0A6C0JQL2"/>
<reference evidence="1" key="1">
    <citation type="journal article" date="2020" name="Nature">
        <title>Giant virus diversity and host interactions through global metagenomics.</title>
        <authorList>
            <person name="Schulz F."/>
            <person name="Roux S."/>
            <person name="Paez-Espino D."/>
            <person name="Jungbluth S."/>
            <person name="Walsh D.A."/>
            <person name="Denef V.J."/>
            <person name="McMahon K.D."/>
            <person name="Konstantinidis K.T."/>
            <person name="Eloe-Fadrosh E.A."/>
            <person name="Kyrpides N.C."/>
            <person name="Woyke T."/>
        </authorList>
    </citation>
    <scope>NUCLEOTIDE SEQUENCE</scope>
    <source>
        <strain evidence="1">GVMAG-S-1038524-41</strain>
    </source>
</reference>
<dbReference type="EMBL" id="MN740670">
    <property type="protein sequence ID" value="QHU06970.1"/>
    <property type="molecule type" value="Genomic_DNA"/>
</dbReference>
<organism evidence="1">
    <name type="scientific">viral metagenome</name>
    <dbReference type="NCBI Taxonomy" id="1070528"/>
    <lineage>
        <taxon>unclassified sequences</taxon>
        <taxon>metagenomes</taxon>
        <taxon>organismal metagenomes</taxon>
    </lineage>
</organism>
<protein>
    <submittedName>
        <fullName evidence="1">Uncharacterized protein</fullName>
    </submittedName>
</protein>
<name>A0A6C0JQL2_9ZZZZ</name>
<sequence>MVYLYKNFLVVDRNDTNAQIVHMMNSINVVFTDGDNVWHIKSNQDKIIFVFGSVLASGDTIHTNGSIKPDMKPIGYIKIYCQGSKVKVSEINFRNEGEAKAYLRMFKGYLRSSIKSIGFSAAQIDAEKFVLYWCKVMYNADVEKILKEIGLVSDFVKRTYTFTSAVVLDQPPPTSF</sequence>
<proteinExistence type="predicted"/>